<dbReference type="InterPro" id="IPR013406">
    <property type="entry name" value="CHP02574_addiction_mod"/>
</dbReference>
<reference evidence="1 2" key="1">
    <citation type="submission" date="2019-04" db="EMBL/GenBank/DDBJ databases">
        <authorList>
            <person name="Van Vliet M D."/>
        </authorList>
    </citation>
    <scope>NUCLEOTIDE SEQUENCE [LARGE SCALE GENOMIC DNA]</scope>
    <source>
        <strain evidence="1 2">F21</strain>
    </source>
</reference>
<dbReference type="RefSeq" id="WP_136064299.1">
    <property type="nucleotide sequence ID" value="NZ_CAAHFH010000002.1"/>
</dbReference>
<organism evidence="1 2">
    <name type="scientific">Pontiella sulfatireligans</name>
    <dbReference type="NCBI Taxonomy" id="2750658"/>
    <lineage>
        <taxon>Bacteria</taxon>
        <taxon>Pseudomonadati</taxon>
        <taxon>Kiritimatiellota</taxon>
        <taxon>Kiritimatiellia</taxon>
        <taxon>Kiritimatiellales</taxon>
        <taxon>Pontiellaceae</taxon>
        <taxon>Pontiella</taxon>
    </lineage>
</organism>
<sequence>MSPALKQIEQQAFQLSATERELLANHLFQSIHPNLTGADEAWLALADERYQAFKSGKEPALAESEFFDAIEEELGWN</sequence>
<proteinExistence type="predicted"/>
<evidence type="ECO:0008006" key="3">
    <source>
        <dbReference type="Google" id="ProtNLM"/>
    </source>
</evidence>
<dbReference type="Proteomes" id="UP000346198">
    <property type="component" value="Unassembled WGS sequence"/>
</dbReference>
<dbReference type="AlphaFoldDB" id="A0A6C2UQY7"/>
<dbReference type="EMBL" id="CAAHFH010000002">
    <property type="protein sequence ID" value="VGO22720.1"/>
    <property type="molecule type" value="Genomic_DNA"/>
</dbReference>
<evidence type="ECO:0000313" key="2">
    <source>
        <dbReference type="Proteomes" id="UP000346198"/>
    </source>
</evidence>
<accession>A0A6C2UQY7</accession>
<evidence type="ECO:0000313" key="1">
    <source>
        <dbReference type="EMBL" id="VGO22720.1"/>
    </source>
</evidence>
<protein>
    <recommendedName>
        <fullName evidence="3">Addiction module component</fullName>
    </recommendedName>
</protein>
<dbReference type="Pfam" id="PF09720">
    <property type="entry name" value="Unstab_antitox"/>
    <property type="match status" value="1"/>
</dbReference>
<gene>
    <name evidence="1" type="ORF">SCARR_04816</name>
</gene>
<name>A0A6C2UQY7_9BACT</name>
<keyword evidence="2" id="KW-1185">Reference proteome</keyword>